<evidence type="ECO:0000256" key="1">
    <source>
        <dbReference type="SAM" id="SignalP"/>
    </source>
</evidence>
<evidence type="ECO:0000313" key="2">
    <source>
        <dbReference type="EMBL" id="AYA36485.1"/>
    </source>
</evidence>
<dbReference type="Proteomes" id="UP000262802">
    <property type="component" value="Chromosome"/>
</dbReference>
<name>A0A3B7QY34_9BACT</name>
<dbReference type="RefSeq" id="WP_119444067.1">
    <property type="nucleotide sequence ID" value="NZ_CP032317.1"/>
</dbReference>
<feature type="signal peptide" evidence="1">
    <location>
        <begin position="1"/>
        <end position="17"/>
    </location>
</feature>
<dbReference type="KEGG" id="hyh:D3Y59_05095"/>
<accession>A0A3B7QY34</accession>
<keyword evidence="3" id="KW-1185">Reference proteome</keyword>
<feature type="chain" id="PRO_5017790690" description="LPS export ABC transporter periplasmic protein LptC" evidence="1">
    <location>
        <begin position="18"/>
        <end position="201"/>
    </location>
</feature>
<gene>
    <name evidence="2" type="ORF">D3Y59_05095</name>
</gene>
<organism evidence="2 3">
    <name type="scientific">Hymenobacter oligotrophus</name>
    <dbReference type="NCBI Taxonomy" id="2319843"/>
    <lineage>
        <taxon>Bacteria</taxon>
        <taxon>Pseudomonadati</taxon>
        <taxon>Bacteroidota</taxon>
        <taxon>Cytophagia</taxon>
        <taxon>Cytophagales</taxon>
        <taxon>Hymenobacteraceae</taxon>
        <taxon>Hymenobacter</taxon>
    </lineage>
</organism>
<sequence length="201" mass="22077">MKKIVAPIALLLLLVQASCVTTDREVGTSSNADKLYTPKPEASRSRLNSRTVLRTVAVQRSFSDPKSKDNFVLLLQGPKILDANARFLIISAKGDTLRNEIMPAKSLIDERTLQDDPQAGSVRARELAILQGMNMFFAEDKFTSPAIPRTVTAPPSEIDAEGWSAVQTDKRAVGFDYTDASGREKRIAYARKLNKAVVIAE</sequence>
<dbReference type="OrthoDB" id="880292at2"/>
<keyword evidence="1" id="KW-0732">Signal</keyword>
<dbReference type="AlphaFoldDB" id="A0A3B7QY34"/>
<reference evidence="2 3" key="1">
    <citation type="submission" date="2018-09" db="EMBL/GenBank/DDBJ databases">
        <title>Hymenobacter medium sp. nov., isolated from R2A medium.</title>
        <authorList>
            <person name="Yingchao G."/>
        </authorList>
    </citation>
    <scope>NUCLEOTIDE SEQUENCE [LARGE SCALE GENOMIC DNA]</scope>
    <source>
        <strain evidence="3">sh-6</strain>
    </source>
</reference>
<evidence type="ECO:0008006" key="4">
    <source>
        <dbReference type="Google" id="ProtNLM"/>
    </source>
</evidence>
<evidence type="ECO:0000313" key="3">
    <source>
        <dbReference type="Proteomes" id="UP000262802"/>
    </source>
</evidence>
<dbReference type="EMBL" id="CP032317">
    <property type="protein sequence ID" value="AYA36485.1"/>
    <property type="molecule type" value="Genomic_DNA"/>
</dbReference>
<protein>
    <recommendedName>
        <fullName evidence="4">LPS export ABC transporter periplasmic protein LptC</fullName>
    </recommendedName>
</protein>
<proteinExistence type="predicted"/>